<gene>
    <name evidence="11" type="ORF">SAMN04488038_105291</name>
</gene>
<dbReference type="PRINTS" id="PR00786">
    <property type="entry name" value="NEPRILYSIN"/>
</dbReference>
<name>A0A1H9F8N7_9GAMM</name>
<evidence type="ECO:0000313" key="11">
    <source>
        <dbReference type="EMBL" id="SEQ34312.1"/>
    </source>
</evidence>
<keyword evidence="12" id="KW-1185">Reference proteome</keyword>
<dbReference type="AlphaFoldDB" id="A0A1H9F8N7"/>
<dbReference type="PANTHER" id="PTHR11733:SF167">
    <property type="entry name" value="FI17812P1-RELATED"/>
    <property type="match status" value="1"/>
</dbReference>
<dbReference type="EMBL" id="FOFS01000005">
    <property type="protein sequence ID" value="SEQ34312.1"/>
    <property type="molecule type" value="Genomic_DNA"/>
</dbReference>
<protein>
    <submittedName>
        <fullName evidence="11">Putative endopeptidase</fullName>
    </submittedName>
</protein>
<dbReference type="Proteomes" id="UP000199233">
    <property type="component" value="Unassembled WGS sequence"/>
</dbReference>
<evidence type="ECO:0000256" key="6">
    <source>
        <dbReference type="ARBA" id="ARBA00022833"/>
    </source>
</evidence>
<organism evidence="11 12">
    <name type="scientific">Solimonas aquatica</name>
    <dbReference type="NCBI Taxonomy" id="489703"/>
    <lineage>
        <taxon>Bacteria</taxon>
        <taxon>Pseudomonadati</taxon>
        <taxon>Pseudomonadota</taxon>
        <taxon>Gammaproteobacteria</taxon>
        <taxon>Nevskiales</taxon>
        <taxon>Nevskiaceae</taxon>
        <taxon>Solimonas</taxon>
    </lineage>
</organism>
<dbReference type="PROSITE" id="PS51257">
    <property type="entry name" value="PROKAR_LIPOPROTEIN"/>
    <property type="match status" value="1"/>
</dbReference>
<dbReference type="GO" id="GO:0016485">
    <property type="term" value="P:protein processing"/>
    <property type="evidence" value="ECO:0007669"/>
    <property type="project" value="TreeGrafter"/>
</dbReference>
<evidence type="ECO:0000259" key="9">
    <source>
        <dbReference type="Pfam" id="PF01431"/>
    </source>
</evidence>
<dbReference type="InterPro" id="IPR008753">
    <property type="entry name" value="Peptidase_M13_N"/>
</dbReference>
<sequence length="684" mass="75869">MPNLPLRAAGACLALTLLAACHKDKAPPPPAAAPAAVSGVEKGNFDDKVRAQDDFYRHINGHWLDNTPVPADKSNYGAFTKLADDAELHLRELIETAAASKDKKPGSDEQKVGDLYASFMDEARANELGLKPLQAELANIDALQDKKNLAALLAHLSRLGVDVFQGAVQPDAKAPTQYIVYLEQGGTLLPDRDYYLLDDAKFKSIRAAYRSHIENMLKLAGIADAGKNAEAILALETALAKAQWTKVDTRDADKTYNKYPFAELAKLTPGFDWNAYIEGVNVQKSPGLIIGEPSFFTAWDQLMQKTPLPTLKVYLKWQLLSAYAPYLSKDFVDENFAFFGKTLNGTQELKPRWKRAVDTTENALGEVLGRLYVAKYFPPEAKARMETLVQNLLAAYKQSISTLDWMGEETRAKALEKLAKFSPKIGYPTKWKDYSALEVKADDLVGNVMRSAAVEHARAIDKLGGPIDREEWEMTPQTVNAYYNPLKNEIVFPAAILQPPFFDLNADDAVNYGGIGAVIGHEIGHGFDDQGSKFDGDGNLKSWWTEQDRKNFEARTKALIAQYDAYQPLPGQHLSGAFTIGENIGDLGGLSIAYKAYQLALGGKPAPVLDGFTGDQRFFIGWAQVWRRNYREENLLARLKSDPHSPSEFRCNGVVINVPAFYTAFDVKDSDKMYLAPEKRVKIW</sequence>
<dbReference type="CDD" id="cd08662">
    <property type="entry name" value="M13"/>
    <property type="match status" value="1"/>
</dbReference>
<keyword evidence="4" id="KW-0479">Metal-binding</keyword>
<dbReference type="RefSeq" id="WP_093284609.1">
    <property type="nucleotide sequence ID" value="NZ_FOFS01000005.1"/>
</dbReference>
<feature type="domain" description="Peptidase M13 N-terminal" evidence="10">
    <location>
        <begin position="52"/>
        <end position="428"/>
    </location>
</feature>
<dbReference type="Pfam" id="PF01431">
    <property type="entry name" value="Peptidase_M13"/>
    <property type="match status" value="1"/>
</dbReference>
<keyword evidence="6" id="KW-0862">Zinc</keyword>
<feature type="chain" id="PRO_5011646129" evidence="8">
    <location>
        <begin position="20"/>
        <end position="684"/>
    </location>
</feature>
<evidence type="ECO:0000256" key="1">
    <source>
        <dbReference type="ARBA" id="ARBA00001947"/>
    </source>
</evidence>
<evidence type="ECO:0000256" key="2">
    <source>
        <dbReference type="ARBA" id="ARBA00007357"/>
    </source>
</evidence>
<keyword evidence="5" id="KW-0378">Hydrolase</keyword>
<dbReference type="PROSITE" id="PS51885">
    <property type="entry name" value="NEPRILYSIN"/>
    <property type="match status" value="1"/>
</dbReference>
<dbReference type="Gene3D" id="3.40.390.10">
    <property type="entry name" value="Collagenase (Catalytic Domain)"/>
    <property type="match status" value="1"/>
</dbReference>
<dbReference type="STRING" id="489703.SAMN04488038_105291"/>
<keyword evidence="8" id="KW-0732">Signal</keyword>
<evidence type="ECO:0000259" key="10">
    <source>
        <dbReference type="Pfam" id="PF05649"/>
    </source>
</evidence>
<evidence type="ECO:0000313" key="12">
    <source>
        <dbReference type="Proteomes" id="UP000199233"/>
    </source>
</evidence>
<evidence type="ECO:0000256" key="8">
    <source>
        <dbReference type="SAM" id="SignalP"/>
    </source>
</evidence>
<dbReference type="GO" id="GO:0004222">
    <property type="term" value="F:metalloendopeptidase activity"/>
    <property type="evidence" value="ECO:0007669"/>
    <property type="project" value="InterPro"/>
</dbReference>
<feature type="domain" description="Peptidase M13 C-terminal" evidence="9">
    <location>
        <begin position="480"/>
        <end position="681"/>
    </location>
</feature>
<comment type="cofactor">
    <cofactor evidence="1">
        <name>Zn(2+)</name>
        <dbReference type="ChEBI" id="CHEBI:29105"/>
    </cofactor>
</comment>
<dbReference type="SUPFAM" id="SSF55486">
    <property type="entry name" value="Metalloproteases ('zincins'), catalytic domain"/>
    <property type="match status" value="1"/>
</dbReference>
<evidence type="ECO:0000256" key="5">
    <source>
        <dbReference type="ARBA" id="ARBA00022801"/>
    </source>
</evidence>
<feature type="signal peptide" evidence="8">
    <location>
        <begin position="1"/>
        <end position="19"/>
    </location>
</feature>
<keyword evidence="3" id="KW-0645">Protease</keyword>
<evidence type="ECO:0000256" key="3">
    <source>
        <dbReference type="ARBA" id="ARBA00022670"/>
    </source>
</evidence>
<reference evidence="11 12" key="1">
    <citation type="submission" date="2016-10" db="EMBL/GenBank/DDBJ databases">
        <authorList>
            <person name="de Groot N.N."/>
        </authorList>
    </citation>
    <scope>NUCLEOTIDE SEQUENCE [LARGE SCALE GENOMIC DNA]</scope>
    <source>
        <strain evidence="11 12">DSM 25927</strain>
    </source>
</reference>
<dbReference type="InterPro" id="IPR042089">
    <property type="entry name" value="Peptidase_M13_dom_2"/>
</dbReference>
<dbReference type="GO" id="GO:0046872">
    <property type="term" value="F:metal ion binding"/>
    <property type="evidence" value="ECO:0007669"/>
    <property type="project" value="UniProtKB-KW"/>
</dbReference>
<dbReference type="PANTHER" id="PTHR11733">
    <property type="entry name" value="ZINC METALLOPROTEASE FAMILY M13 NEPRILYSIN-RELATED"/>
    <property type="match status" value="1"/>
</dbReference>
<accession>A0A1H9F8N7</accession>
<dbReference type="InterPro" id="IPR024079">
    <property type="entry name" value="MetalloPept_cat_dom_sf"/>
</dbReference>
<dbReference type="Pfam" id="PF05649">
    <property type="entry name" value="Peptidase_M13_N"/>
    <property type="match status" value="1"/>
</dbReference>
<comment type="similarity">
    <text evidence="2">Belongs to the peptidase M13 family.</text>
</comment>
<proteinExistence type="inferred from homology"/>
<dbReference type="GO" id="GO:0005886">
    <property type="term" value="C:plasma membrane"/>
    <property type="evidence" value="ECO:0007669"/>
    <property type="project" value="TreeGrafter"/>
</dbReference>
<dbReference type="InterPro" id="IPR018497">
    <property type="entry name" value="Peptidase_M13_C"/>
</dbReference>
<evidence type="ECO:0000256" key="4">
    <source>
        <dbReference type="ARBA" id="ARBA00022723"/>
    </source>
</evidence>
<dbReference type="Gene3D" id="1.10.1380.10">
    <property type="entry name" value="Neutral endopeptidase , domain2"/>
    <property type="match status" value="1"/>
</dbReference>
<keyword evidence="7" id="KW-0482">Metalloprotease</keyword>
<evidence type="ECO:0000256" key="7">
    <source>
        <dbReference type="ARBA" id="ARBA00023049"/>
    </source>
</evidence>
<dbReference type="InterPro" id="IPR000718">
    <property type="entry name" value="Peptidase_M13"/>
</dbReference>
<dbReference type="OrthoDB" id="9775677at2"/>